<proteinExistence type="predicted"/>
<evidence type="ECO:0000313" key="1">
    <source>
        <dbReference type="EMBL" id="JAH15998.1"/>
    </source>
</evidence>
<dbReference type="EMBL" id="GBXM01092579">
    <property type="protein sequence ID" value="JAH15998.1"/>
    <property type="molecule type" value="Transcribed_RNA"/>
</dbReference>
<reference evidence="1" key="1">
    <citation type="submission" date="2014-11" db="EMBL/GenBank/DDBJ databases">
        <authorList>
            <person name="Amaro Gonzalez C."/>
        </authorList>
    </citation>
    <scope>NUCLEOTIDE SEQUENCE</scope>
</reference>
<sequence length="15" mass="1647">MRSGWAEFGFVGFGV</sequence>
<protein>
    <submittedName>
        <fullName evidence="1">Uncharacterized protein</fullName>
    </submittedName>
</protein>
<accession>A0A0E9QIT1</accession>
<reference evidence="1" key="2">
    <citation type="journal article" date="2015" name="Fish Shellfish Immunol.">
        <title>Early steps in the European eel (Anguilla anguilla)-Vibrio vulnificus interaction in the gills: Role of the RtxA13 toxin.</title>
        <authorList>
            <person name="Callol A."/>
            <person name="Pajuelo D."/>
            <person name="Ebbesson L."/>
            <person name="Teles M."/>
            <person name="MacKenzie S."/>
            <person name="Amaro C."/>
        </authorList>
    </citation>
    <scope>NUCLEOTIDE SEQUENCE</scope>
</reference>
<organism evidence="1">
    <name type="scientific">Anguilla anguilla</name>
    <name type="common">European freshwater eel</name>
    <name type="synonym">Muraena anguilla</name>
    <dbReference type="NCBI Taxonomy" id="7936"/>
    <lineage>
        <taxon>Eukaryota</taxon>
        <taxon>Metazoa</taxon>
        <taxon>Chordata</taxon>
        <taxon>Craniata</taxon>
        <taxon>Vertebrata</taxon>
        <taxon>Euteleostomi</taxon>
        <taxon>Actinopterygii</taxon>
        <taxon>Neopterygii</taxon>
        <taxon>Teleostei</taxon>
        <taxon>Anguilliformes</taxon>
        <taxon>Anguillidae</taxon>
        <taxon>Anguilla</taxon>
    </lineage>
</organism>
<name>A0A0E9QIT1_ANGAN</name>